<sequence length="379" mass="43167">MGEEMIDDLCAMFKKDVRADVRLTASNQVLALTGSAEGRLFIRQHRKLVELILSNIAESGRIQLDAVLELVNLTTDEPFCEILLNQYEVVDTFVKQITNAKSIHADKFCSILSNLTRNSRHATLVFEKIGKEGLNLLFGIYLKISYNSVGNTLDYLGQVLANLTQVPNGRLFFLDKEKLNIQKLLPFLTHENIVRRGAAAILLKNICFVSDDNNWLLGPSVDILPALLLPLAGGPEIANLDMDDMDKLPDDLQFLEETKEREVDPDIRKMLVEAIHLLCNKKEDRQYIREKNTYVILRELHKFEMSLEAESENNRAIQQLIDLLIGDDPDVSELSKVEVPEELKAKLEQTDKEELERIEKYKRGELEEDDETAGIVMMK</sequence>
<dbReference type="InterPro" id="IPR011989">
    <property type="entry name" value="ARM-like"/>
</dbReference>
<reference evidence="5 6" key="1">
    <citation type="submission" date="2021-04" db="EMBL/GenBank/DDBJ databases">
        <authorList>
            <person name="Bliznina A."/>
        </authorList>
    </citation>
    <scope>NUCLEOTIDE SEQUENCE [LARGE SCALE GENOMIC DNA]</scope>
</reference>
<dbReference type="Proteomes" id="UP001158576">
    <property type="component" value="Chromosome PAR"/>
</dbReference>
<dbReference type="PANTHER" id="PTHR13387">
    <property type="entry name" value="PROTEIN HGH1 HOMOLOG"/>
    <property type="match status" value="1"/>
</dbReference>
<organism evidence="5 6">
    <name type="scientific">Oikopleura dioica</name>
    <name type="common">Tunicate</name>
    <dbReference type="NCBI Taxonomy" id="34765"/>
    <lineage>
        <taxon>Eukaryota</taxon>
        <taxon>Metazoa</taxon>
        <taxon>Chordata</taxon>
        <taxon>Tunicata</taxon>
        <taxon>Appendicularia</taxon>
        <taxon>Copelata</taxon>
        <taxon>Oikopleuridae</taxon>
        <taxon>Oikopleura</taxon>
    </lineage>
</organism>
<accession>A0ABN7RQ42</accession>
<dbReference type="InterPro" id="IPR007206">
    <property type="entry name" value="Protein_HGH1_C"/>
</dbReference>
<dbReference type="PANTHER" id="PTHR13387:SF9">
    <property type="entry name" value="PROTEIN HGH1 HOMOLOG"/>
    <property type="match status" value="1"/>
</dbReference>
<dbReference type="InterPro" id="IPR039717">
    <property type="entry name" value="Hgh1"/>
</dbReference>
<evidence type="ECO:0000256" key="1">
    <source>
        <dbReference type="ARBA" id="ARBA00006712"/>
    </source>
</evidence>
<dbReference type="InterPro" id="IPR016024">
    <property type="entry name" value="ARM-type_fold"/>
</dbReference>
<dbReference type="InterPro" id="IPR007205">
    <property type="entry name" value="Protein_HGH1_N"/>
</dbReference>
<dbReference type="SUPFAM" id="SSF48371">
    <property type="entry name" value="ARM repeat"/>
    <property type="match status" value="1"/>
</dbReference>
<dbReference type="Pfam" id="PF04063">
    <property type="entry name" value="DUF383"/>
    <property type="match status" value="1"/>
</dbReference>
<proteinExistence type="inferred from homology"/>
<evidence type="ECO:0000259" key="3">
    <source>
        <dbReference type="Pfam" id="PF04063"/>
    </source>
</evidence>
<gene>
    <name evidence="5" type="ORF">OKIOD_LOCUS1903</name>
</gene>
<name>A0ABN7RQ42_OIKDI</name>
<comment type="similarity">
    <text evidence="1">Belongs to the HGH1 family.</text>
</comment>
<evidence type="ECO:0000313" key="6">
    <source>
        <dbReference type="Proteomes" id="UP001158576"/>
    </source>
</evidence>
<evidence type="ECO:0000256" key="2">
    <source>
        <dbReference type="ARBA" id="ARBA00014076"/>
    </source>
</evidence>
<evidence type="ECO:0000259" key="4">
    <source>
        <dbReference type="Pfam" id="PF04064"/>
    </source>
</evidence>
<dbReference type="Pfam" id="PF04064">
    <property type="entry name" value="DUF384"/>
    <property type="match status" value="1"/>
</dbReference>
<keyword evidence="6" id="KW-1185">Reference proteome</keyword>
<dbReference type="EMBL" id="OU015568">
    <property type="protein sequence ID" value="CAG5083317.1"/>
    <property type="molecule type" value="Genomic_DNA"/>
</dbReference>
<feature type="domain" description="Protein HGH1 N-terminal" evidence="3">
    <location>
        <begin position="96"/>
        <end position="269"/>
    </location>
</feature>
<feature type="domain" description="Protein HGH1 C-terminal" evidence="4">
    <location>
        <begin position="274"/>
        <end position="330"/>
    </location>
</feature>
<dbReference type="Gene3D" id="1.25.10.10">
    <property type="entry name" value="Leucine-rich Repeat Variant"/>
    <property type="match status" value="1"/>
</dbReference>
<protein>
    <recommendedName>
        <fullName evidence="2">Protein HGH1 homolog</fullName>
    </recommendedName>
</protein>
<evidence type="ECO:0000313" key="5">
    <source>
        <dbReference type="EMBL" id="CAG5083317.1"/>
    </source>
</evidence>